<dbReference type="GO" id="GO:0046914">
    <property type="term" value="F:transition metal ion binding"/>
    <property type="evidence" value="ECO:0007669"/>
    <property type="project" value="InterPro"/>
</dbReference>
<dbReference type="Pfam" id="PF04023">
    <property type="entry name" value="FeoA"/>
    <property type="match status" value="1"/>
</dbReference>
<organism evidence="3 4">
    <name type="scientific">Corynebacterium lipophilum</name>
    <dbReference type="NCBI Taxonomy" id="2804918"/>
    <lineage>
        <taxon>Bacteria</taxon>
        <taxon>Bacillati</taxon>
        <taxon>Actinomycetota</taxon>
        <taxon>Actinomycetes</taxon>
        <taxon>Mycobacteriales</taxon>
        <taxon>Corynebacteriaceae</taxon>
        <taxon>Corynebacterium</taxon>
    </lineage>
</organism>
<dbReference type="SUPFAM" id="SSF50037">
    <property type="entry name" value="C-terminal domain of transcriptional repressors"/>
    <property type="match status" value="1"/>
</dbReference>
<gene>
    <name evidence="3" type="ORF">JMN37_03065</name>
</gene>
<dbReference type="Gene3D" id="2.30.30.90">
    <property type="match status" value="1"/>
</dbReference>
<dbReference type="InterPro" id="IPR007167">
    <property type="entry name" value="Fe-transptr_FeoA-like"/>
</dbReference>
<name>A0AAW5HRK0_9CORY</name>
<protein>
    <submittedName>
        <fullName evidence="3">Ferrous iron transport protein A</fullName>
    </submittedName>
</protein>
<evidence type="ECO:0000313" key="4">
    <source>
        <dbReference type="Proteomes" id="UP001205920"/>
    </source>
</evidence>
<evidence type="ECO:0000256" key="1">
    <source>
        <dbReference type="ARBA" id="ARBA00023004"/>
    </source>
</evidence>
<dbReference type="RefSeq" id="WP_252930998.1">
    <property type="nucleotide sequence ID" value="NZ_JAEUWV010000002.1"/>
</dbReference>
<reference evidence="3 4" key="1">
    <citation type="submission" date="2021-01" db="EMBL/GenBank/DDBJ databases">
        <title>Identification and Characterization of Corynebacterium sp.</title>
        <authorList>
            <person name="Luo Q."/>
            <person name="Qu P."/>
            <person name="Chen Q."/>
        </authorList>
    </citation>
    <scope>NUCLEOTIDE SEQUENCE [LARGE SCALE GENOMIC DNA]</scope>
    <source>
        <strain evidence="3 4">MC-18</strain>
    </source>
</reference>
<keyword evidence="1" id="KW-0408">Iron</keyword>
<comment type="caution">
    <text evidence="3">The sequence shown here is derived from an EMBL/GenBank/DDBJ whole genome shotgun (WGS) entry which is preliminary data.</text>
</comment>
<proteinExistence type="predicted"/>
<keyword evidence="4" id="KW-1185">Reference proteome</keyword>
<dbReference type="InterPro" id="IPR008988">
    <property type="entry name" value="Transcriptional_repressor_C"/>
</dbReference>
<dbReference type="Proteomes" id="UP001205920">
    <property type="component" value="Unassembled WGS sequence"/>
</dbReference>
<dbReference type="InterPro" id="IPR038157">
    <property type="entry name" value="FeoA_core_dom"/>
</dbReference>
<accession>A0AAW5HRK0</accession>
<dbReference type="AlphaFoldDB" id="A0AAW5HRK0"/>
<dbReference type="EMBL" id="JAEUWV010000002">
    <property type="protein sequence ID" value="MCO6393970.1"/>
    <property type="molecule type" value="Genomic_DNA"/>
</dbReference>
<evidence type="ECO:0000313" key="3">
    <source>
        <dbReference type="EMBL" id="MCO6393970.1"/>
    </source>
</evidence>
<dbReference type="SMART" id="SM00899">
    <property type="entry name" value="FeoA"/>
    <property type="match status" value="1"/>
</dbReference>
<feature type="domain" description="Ferrous iron transporter FeoA-like" evidence="2">
    <location>
        <begin position="10"/>
        <end position="81"/>
    </location>
</feature>
<sequence length="82" mass="8448">MSLITKSAEGTLARIPVGDSAVIVALDTTPTAARRLQELGLRPGQRVSIMQSTAGGGRVIKVATSRYALSADALRGIKVSVA</sequence>
<evidence type="ECO:0000259" key="2">
    <source>
        <dbReference type="SMART" id="SM00899"/>
    </source>
</evidence>